<feature type="signal peptide" evidence="2">
    <location>
        <begin position="1"/>
        <end position="23"/>
    </location>
</feature>
<feature type="region of interest" description="Disordered" evidence="1">
    <location>
        <begin position="27"/>
        <end position="62"/>
    </location>
</feature>
<dbReference type="EMBL" id="BAAAZG010000007">
    <property type="protein sequence ID" value="GAA4065016.1"/>
    <property type="molecule type" value="Genomic_DNA"/>
</dbReference>
<organism evidence="3 4">
    <name type="scientific">Actinomadura miaoliensis</name>
    <dbReference type="NCBI Taxonomy" id="430685"/>
    <lineage>
        <taxon>Bacteria</taxon>
        <taxon>Bacillati</taxon>
        <taxon>Actinomycetota</taxon>
        <taxon>Actinomycetes</taxon>
        <taxon>Streptosporangiales</taxon>
        <taxon>Thermomonosporaceae</taxon>
        <taxon>Actinomadura</taxon>
    </lineage>
</organism>
<dbReference type="Proteomes" id="UP001500683">
    <property type="component" value="Unassembled WGS sequence"/>
</dbReference>
<protein>
    <recommendedName>
        <fullName evidence="5">Lipoprotein</fullName>
    </recommendedName>
</protein>
<keyword evidence="4" id="KW-1185">Reference proteome</keyword>
<dbReference type="PROSITE" id="PS51257">
    <property type="entry name" value="PROKAR_LIPOPROTEIN"/>
    <property type="match status" value="1"/>
</dbReference>
<gene>
    <name evidence="3" type="ORF">GCM10022214_18820</name>
</gene>
<dbReference type="RefSeq" id="WP_344943823.1">
    <property type="nucleotide sequence ID" value="NZ_BAAAZG010000007.1"/>
</dbReference>
<sequence length="148" mass="14971">MFQRGYRRAVPILLTGALTLAAAGCGSSEEADPMTKSSPQSVPTARLSPPANPQKETNTVARGTTSWVGGLRLGVAGAHGGSGTVVVLAGYGVPPEGNWRVTGKAGHSEKLANGYTISIDQVVNAKKLEKGMTGSGGGSVTVTVTPPK</sequence>
<name>A0ABP7VEY3_9ACTN</name>
<evidence type="ECO:0000313" key="4">
    <source>
        <dbReference type="Proteomes" id="UP001500683"/>
    </source>
</evidence>
<accession>A0ABP7VEY3</accession>
<evidence type="ECO:0000256" key="2">
    <source>
        <dbReference type="SAM" id="SignalP"/>
    </source>
</evidence>
<evidence type="ECO:0000256" key="1">
    <source>
        <dbReference type="SAM" id="MobiDB-lite"/>
    </source>
</evidence>
<comment type="caution">
    <text evidence="3">The sequence shown here is derived from an EMBL/GenBank/DDBJ whole genome shotgun (WGS) entry which is preliminary data.</text>
</comment>
<proteinExistence type="predicted"/>
<reference evidence="4" key="1">
    <citation type="journal article" date="2019" name="Int. J. Syst. Evol. Microbiol.">
        <title>The Global Catalogue of Microorganisms (GCM) 10K type strain sequencing project: providing services to taxonomists for standard genome sequencing and annotation.</title>
        <authorList>
            <consortium name="The Broad Institute Genomics Platform"/>
            <consortium name="The Broad Institute Genome Sequencing Center for Infectious Disease"/>
            <person name="Wu L."/>
            <person name="Ma J."/>
        </authorList>
    </citation>
    <scope>NUCLEOTIDE SEQUENCE [LARGE SCALE GENOMIC DNA]</scope>
    <source>
        <strain evidence="4">JCM 16702</strain>
    </source>
</reference>
<evidence type="ECO:0008006" key="5">
    <source>
        <dbReference type="Google" id="ProtNLM"/>
    </source>
</evidence>
<evidence type="ECO:0000313" key="3">
    <source>
        <dbReference type="EMBL" id="GAA4065016.1"/>
    </source>
</evidence>
<keyword evidence="2" id="KW-0732">Signal</keyword>
<feature type="chain" id="PRO_5046965556" description="Lipoprotein" evidence="2">
    <location>
        <begin position="24"/>
        <end position="148"/>
    </location>
</feature>